<feature type="compositionally biased region" description="Basic and acidic residues" evidence="1">
    <location>
        <begin position="1"/>
        <end position="29"/>
    </location>
</feature>
<proteinExistence type="predicted"/>
<gene>
    <name evidence="2" type="ORF">RIMI_LOCUS22222807</name>
</gene>
<name>A0ABN9MP04_9NEOB</name>
<evidence type="ECO:0000313" key="3">
    <source>
        <dbReference type="Proteomes" id="UP001176940"/>
    </source>
</evidence>
<feature type="region of interest" description="Disordered" evidence="1">
    <location>
        <begin position="1"/>
        <end position="36"/>
    </location>
</feature>
<accession>A0ABN9MP04</accession>
<dbReference type="EMBL" id="CAUEEQ010078324">
    <property type="protein sequence ID" value="CAJ0967434.1"/>
    <property type="molecule type" value="Genomic_DNA"/>
</dbReference>
<reference evidence="2" key="1">
    <citation type="submission" date="2023-07" db="EMBL/GenBank/DDBJ databases">
        <authorList>
            <person name="Stuckert A."/>
        </authorList>
    </citation>
    <scope>NUCLEOTIDE SEQUENCE</scope>
</reference>
<evidence type="ECO:0000256" key="1">
    <source>
        <dbReference type="SAM" id="MobiDB-lite"/>
    </source>
</evidence>
<dbReference type="Proteomes" id="UP001176940">
    <property type="component" value="Unassembled WGS sequence"/>
</dbReference>
<organism evidence="2 3">
    <name type="scientific">Ranitomeya imitator</name>
    <name type="common">mimic poison frog</name>
    <dbReference type="NCBI Taxonomy" id="111125"/>
    <lineage>
        <taxon>Eukaryota</taxon>
        <taxon>Metazoa</taxon>
        <taxon>Chordata</taxon>
        <taxon>Craniata</taxon>
        <taxon>Vertebrata</taxon>
        <taxon>Euteleostomi</taxon>
        <taxon>Amphibia</taxon>
        <taxon>Batrachia</taxon>
        <taxon>Anura</taxon>
        <taxon>Neobatrachia</taxon>
        <taxon>Hyloidea</taxon>
        <taxon>Dendrobatidae</taxon>
        <taxon>Dendrobatinae</taxon>
        <taxon>Ranitomeya</taxon>
    </lineage>
</organism>
<keyword evidence="3" id="KW-1185">Reference proteome</keyword>
<comment type="caution">
    <text evidence="2">The sequence shown here is derived from an EMBL/GenBank/DDBJ whole genome shotgun (WGS) entry which is preliminary data.</text>
</comment>
<protein>
    <submittedName>
        <fullName evidence="2">Uncharacterized protein</fullName>
    </submittedName>
</protein>
<sequence length="100" mass="10679">MRGARQEEAEERRRTRGAGREEAEERSSEEPPPDLLVAPPCVAAAHRVRVLTAETFHSALIRPRPSPLVGTCGDVIPVGFLRSLGRSVVAVGICPLSGAV</sequence>
<evidence type="ECO:0000313" key="2">
    <source>
        <dbReference type="EMBL" id="CAJ0967434.1"/>
    </source>
</evidence>